<evidence type="ECO:0000313" key="2">
    <source>
        <dbReference type="Proteomes" id="UP000023152"/>
    </source>
</evidence>
<dbReference type="Proteomes" id="UP000023152">
    <property type="component" value="Unassembled WGS sequence"/>
</dbReference>
<dbReference type="OrthoDB" id="299997at2759"/>
<protein>
    <submittedName>
        <fullName evidence="1">von Willebrand factor type A</fullName>
    </submittedName>
</protein>
<organism evidence="1 2">
    <name type="scientific">Reticulomyxa filosa</name>
    <dbReference type="NCBI Taxonomy" id="46433"/>
    <lineage>
        <taxon>Eukaryota</taxon>
        <taxon>Sar</taxon>
        <taxon>Rhizaria</taxon>
        <taxon>Retaria</taxon>
        <taxon>Foraminifera</taxon>
        <taxon>Monothalamids</taxon>
        <taxon>Reticulomyxidae</taxon>
        <taxon>Reticulomyxa</taxon>
    </lineage>
</organism>
<dbReference type="SUPFAM" id="SSF53850">
    <property type="entry name" value="Periplasmic binding protein-like II"/>
    <property type="match status" value="1"/>
</dbReference>
<proteinExistence type="predicted"/>
<dbReference type="InterPro" id="IPR036465">
    <property type="entry name" value="vWFA_dom_sf"/>
</dbReference>
<evidence type="ECO:0000313" key="1">
    <source>
        <dbReference type="EMBL" id="ETO27713.1"/>
    </source>
</evidence>
<dbReference type="EMBL" id="ASPP01007091">
    <property type="protein sequence ID" value="ETO27713.1"/>
    <property type="molecule type" value="Genomic_DNA"/>
</dbReference>
<accession>X6NP60</accession>
<dbReference type="SUPFAM" id="SSF53300">
    <property type="entry name" value="vWA-like"/>
    <property type="match status" value="1"/>
</dbReference>
<keyword evidence="2" id="KW-1185">Reference proteome</keyword>
<comment type="caution">
    <text evidence="1">The sequence shown here is derived from an EMBL/GenBank/DDBJ whole genome shotgun (WGS) entry which is preliminary data.</text>
</comment>
<dbReference type="AlphaFoldDB" id="X6NP60"/>
<dbReference type="Gene3D" id="3.40.50.410">
    <property type="entry name" value="von Willebrand factor, type A domain"/>
    <property type="match status" value="1"/>
</dbReference>
<reference evidence="1 2" key="1">
    <citation type="journal article" date="2013" name="Curr. Biol.">
        <title>The Genome of the Foraminiferan Reticulomyxa filosa.</title>
        <authorList>
            <person name="Glockner G."/>
            <person name="Hulsmann N."/>
            <person name="Schleicher M."/>
            <person name="Noegel A.A."/>
            <person name="Eichinger L."/>
            <person name="Gallinger C."/>
            <person name="Pawlowski J."/>
            <person name="Sierra R."/>
            <person name="Euteneuer U."/>
            <person name="Pillet L."/>
            <person name="Moustafa A."/>
            <person name="Platzer M."/>
            <person name="Groth M."/>
            <person name="Szafranski K."/>
            <person name="Schliwa M."/>
        </authorList>
    </citation>
    <scope>NUCLEOTIDE SEQUENCE [LARGE SCALE GENOMIC DNA]</scope>
</reference>
<sequence length="527" mass="60515">MQAVGACMDTANGDCSNMHMLNPDSANSGRLSVTDNIFANSNATTEQGLSVNEVDAAQYNDRVIAVEQSVTHLGLMYKIVCITTPFFLKKNFYTCYFEKFLKDAMLETAIELFLKKIVIMRNLHFYLQKKKKRSRIKKYIKKIKKKRMKNHGPNYLDAVATYEPNVVSWNKKYDSELTLYWNDTWVFIYLNDGTFWLDHPLCVLNKADWVTSEQVEAARLFVEYVTQKEKLQEMLQYGIRPTENSGITDITCCNSIITKNFGADPTQNIETTPLIAYPTATVMTEIVKVWHKIKRPSCISLVLDTSGYPKSRLKYSQFAIQNFINSTQSYDYLEGFVFNWSGNGYTKSAYHGKKEDIGDSLSNWFSHLSASGGTPLFRTLLAAWESITAVKTNNLQNGTQCNYGIIVLTDGVDTASTLDEQKELRAKYPDTVQEAVDSNMIHMYPVLIGEQSDAQTTYMWNLANNFNMNFSNKLVFLNFFIKYKFFFLRLICYLSSVLNKTRAFEVLLRIMFLTEALLTLYLHKINF</sequence>
<gene>
    <name evidence="1" type="ORF">RFI_09418</name>
</gene>
<name>X6NP60_RETFI</name>